<dbReference type="PROSITE" id="PS50887">
    <property type="entry name" value="GGDEF"/>
    <property type="match status" value="1"/>
</dbReference>
<feature type="domain" description="GGDEF" evidence="3">
    <location>
        <begin position="609"/>
        <end position="742"/>
    </location>
</feature>
<dbReference type="PROSITE" id="PS50113">
    <property type="entry name" value="PAC"/>
    <property type="match status" value="1"/>
</dbReference>
<proteinExistence type="predicted"/>
<dbReference type="InterPro" id="IPR001610">
    <property type="entry name" value="PAC"/>
</dbReference>
<dbReference type="OrthoDB" id="9814202at2"/>
<dbReference type="InterPro" id="IPR043128">
    <property type="entry name" value="Rev_trsase/Diguanyl_cyclase"/>
</dbReference>
<evidence type="ECO:0000313" key="4">
    <source>
        <dbReference type="EMBL" id="SIS89049.1"/>
    </source>
</evidence>
<dbReference type="Proteomes" id="UP000185678">
    <property type="component" value="Unassembled WGS sequence"/>
</dbReference>
<dbReference type="InterPro" id="IPR000014">
    <property type="entry name" value="PAS"/>
</dbReference>
<dbReference type="InterPro" id="IPR029787">
    <property type="entry name" value="Nucleotide_cyclase"/>
</dbReference>
<dbReference type="CDD" id="cd01949">
    <property type="entry name" value="GGDEF"/>
    <property type="match status" value="1"/>
</dbReference>
<dbReference type="SUPFAM" id="SSF55073">
    <property type="entry name" value="Nucleotide cyclase"/>
    <property type="match status" value="1"/>
</dbReference>
<dbReference type="InterPro" id="IPR035965">
    <property type="entry name" value="PAS-like_dom_sf"/>
</dbReference>
<dbReference type="NCBIfam" id="TIGR00254">
    <property type="entry name" value="GGDEF"/>
    <property type="match status" value="1"/>
</dbReference>
<dbReference type="RefSeq" id="WP_076400750.1">
    <property type="nucleotide sequence ID" value="NZ_FTOA01000004.1"/>
</dbReference>
<feature type="domain" description="PAS" evidence="1">
    <location>
        <begin position="145"/>
        <end position="218"/>
    </location>
</feature>
<reference evidence="4 5" key="1">
    <citation type="submission" date="2017-01" db="EMBL/GenBank/DDBJ databases">
        <authorList>
            <person name="Mah S.A."/>
            <person name="Swanson W.J."/>
            <person name="Moy G.W."/>
            <person name="Vacquier V.D."/>
        </authorList>
    </citation>
    <scope>NUCLEOTIDE SEQUENCE [LARGE SCALE GENOMIC DNA]</scope>
    <source>
        <strain evidence="4 5">DSM 11589</strain>
    </source>
</reference>
<evidence type="ECO:0000313" key="5">
    <source>
        <dbReference type="Proteomes" id="UP000185678"/>
    </source>
</evidence>
<dbReference type="Pfam" id="PF08448">
    <property type="entry name" value="PAS_4"/>
    <property type="match status" value="1"/>
</dbReference>
<dbReference type="Pfam" id="PF00990">
    <property type="entry name" value="GGDEF"/>
    <property type="match status" value="1"/>
</dbReference>
<dbReference type="SMART" id="SM00086">
    <property type="entry name" value="PAC"/>
    <property type="match status" value="2"/>
</dbReference>
<organism evidence="4 5">
    <name type="scientific">Insolitispirillum peregrinum</name>
    <dbReference type="NCBI Taxonomy" id="80876"/>
    <lineage>
        <taxon>Bacteria</taxon>
        <taxon>Pseudomonadati</taxon>
        <taxon>Pseudomonadota</taxon>
        <taxon>Alphaproteobacteria</taxon>
        <taxon>Rhodospirillales</taxon>
        <taxon>Novispirillaceae</taxon>
        <taxon>Insolitispirillum</taxon>
    </lineage>
</organism>
<dbReference type="EMBL" id="FTOA01000004">
    <property type="protein sequence ID" value="SIS89049.1"/>
    <property type="molecule type" value="Genomic_DNA"/>
</dbReference>
<dbReference type="SUPFAM" id="SSF55785">
    <property type="entry name" value="PYP-like sensor domain (PAS domain)"/>
    <property type="match status" value="3"/>
</dbReference>
<dbReference type="SMART" id="SM00091">
    <property type="entry name" value="PAS"/>
    <property type="match status" value="3"/>
</dbReference>
<gene>
    <name evidence="4" type="ORF">SAMN05421779_104321</name>
</gene>
<dbReference type="Pfam" id="PF13185">
    <property type="entry name" value="GAF_2"/>
    <property type="match status" value="1"/>
</dbReference>
<dbReference type="PANTHER" id="PTHR44757:SF2">
    <property type="entry name" value="BIOFILM ARCHITECTURE MAINTENANCE PROTEIN MBAA"/>
    <property type="match status" value="1"/>
</dbReference>
<accession>A0A1N7MT77</accession>
<dbReference type="GO" id="GO:0003824">
    <property type="term" value="F:catalytic activity"/>
    <property type="evidence" value="ECO:0007669"/>
    <property type="project" value="UniProtKB-ARBA"/>
</dbReference>
<evidence type="ECO:0000259" key="1">
    <source>
        <dbReference type="PROSITE" id="PS50112"/>
    </source>
</evidence>
<dbReference type="InterPro" id="IPR029016">
    <property type="entry name" value="GAF-like_dom_sf"/>
</dbReference>
<evidence type="ECO:0000259" key="2">
    <source>
        <dbReference type="PROSITE" id="PS50113"/>
    </source>
</evidence>
<dbReference type="InterPro" id="IPR000160">
    <property type="entry name" value="GGDEF_dom"/>
</dbReference>
<dbReference type="STRING" id="80876.SAMN05421779_104321"/>
<dbReference type="AlphaFoldDB" id="A0A1N7MT77"/>
<dbReference type="Gene3D" id="3.30.450.20">
    <property type="entry name" value="PAS domain"/>
    <property type="match status" value="3"/>
</dbReference>
<keyword evidence="5" id="KW-1185">Reference proteome</keyword>
<evidence type="ECO:0000259" key="3">
    <source>
        <dbReference type="PROSITE" id="PS50887"/>
    </source>
</evidence>
<dbReference type="NCBIfam" id="TIGR00229">
    <property type="entry name" value="sensory_box"/>
    <property type="match status" value="2"/>
</dbReference>
<dbReference type="Gene3D" id="3.30.450.40">
    <property type="match status" value="1"/>
</dbReference>
<dbReference type="PANTHER" id="PTHR44757">
    <property type="entry name" value="DIGUANYLATE CYCLASE DGCP"/>
    <property type="match status" value="1"/>
</dbReference>
<dbReference type="Pfam" id="PF13426">
    <property type="entry name" value="PAS_9"/>
    <property type="match status" value="1"/>
</dbReference>
<dbReference type="InterPro" id="IPR000700">
    <property type="entry name" value="PAS-assoc_C"/>
</dbReference>
<dbReference type="InterPro" id="IPR052155">
    <property type="entry name" value="Biofilm_reg_signaling"/>
</dbReference>
<dbReference type="SMART" id="SM00065">
    <property type="entry name" value="GAF"/>
    <property type="match status" value="1"/>
</dbReference>
<dbReference type="SUPFAM" id="SSF55781">
    <property type="entry name" value="GAF domain-like"/>
    <property type="match status" value="1"/>
</dbReference>
<dbReference type="InterPro" id="IPR003018">
    <property type="entry name" value="GAF"/>
</dbReference>
<feature type="domain" description="PAS" evidence="1">
    <location>
        <begin position="288"/>
        <end position="339"/>
    </location>
</feature>
<dbReference type="CDD" id="cd00130">
    <property type="entry name" value="PAS"/>
    <property type="match status" value="2"/>
</dbReference>
<sequence length="757" mass="83319">MIRSASPGQVRLLDVLDCGVALFDSEARILLWNHWMERSSGMKAADVHGRTLEEVFGDQVSTVLSRTVRDACTDGLSALLSNQLHRYPIPLTRGSGTRAVAMEQSVLVRPLPRCSDVQGAVCVMQVSDVSSAVRRERHLRESRTELRLRNRAIEAPSQGIIIVDARKEGRPIIYANPAFTVITGYTAEEVLGRNCKFLQGPDVDQPGLDAIRAALSEQREGMAVLRNYRKDGTLFWNELLVSPVFDTDGVLTNFVGIQRDISKRRKIEEQRDQAMADLRQANEKLSHEQRFTATVLRTIGALVAVVDRRGRIVSFNRACETATGLPEKQALGTRLADLIPDQGAWGYFRLDQGATTPPQGLRTGLVSHSGDRRSIRWSFSHLTNGDEMATHLICTGIDVTERDRAYALLQSERTILEMVARAEPLDSLMGRLCEMIESQLPEQRASLTLLDARSERFVRAIGPSLSPDFLSVFEGREVAPSLASCGPVAHFGHPHYSYDVLRDPNWSEFRVICESSGVRSCWSVPILSSDQAVLGSFDCYGAMPHLPDNSSIEVLLRAARIASIAIERHRAAERIQYLALYDQLTGLANRALLSDRLQSATSHAMRHDGKLALLFIDLDGFKPINDAYGHDAGDVVLAAVGSRVRAALRTTDTAARIGGDEFVLLIEDVQNAASVTVVADKVLRTLCQPVQWQGETLHVGASIGIALFPQDATDADALLTAADDAMYRAKQAGKNRWVWGQEQRLIGDLGAESPSMP</sequence>
<dbReference type="Gene3D" id="3.30.70.270">
    <property type="match status" value="1"/>
</dbReference>
<dbReference type="SMART" id="SM00267">
    <property type="entry name" value="GGDEF"/>
    <property type="match status" value="1"/>
</dbReference>
<dbReference type="InterPro" id="IPR013656">
    <property type="entry name" value="PAS_4"/>
</dbReference>
<dbReference type="FunFam" id="3.30.70.270:FF:000001">
    <property type="entry name" value="Diguanylate cyclase domain protein"/>
    <property type="match status" value="1"/>
</dbReference>
<feature type="domain" description="PAC" evidence="2">
    <location>
        <begin position="218"/>
        <end position="273"/>
    </location>
</feature>
<dbReference type="PROSITE" id="PS50112">
    <property type="entry name" value="PAS"/>
    <property type="match status" value="2"/>
</dbReference>
<name>A0A1N7MT77_9PROT</name>
<protein>
    <submittedName>
        <fullName evidence="4">PAS domain S-box-containing protein/diguanylate cyclase (GGDEF) domain-containing protein</fullName>
    </submittedName>
</protein>